<organism evidence="2 3">
    <name type="scientific">Pseudomassariella vexata</name>
    <dbReference type="NCBI Taxonomy" id="1141098"/>
    <lineage>
        <taxon>Eukaryota</taxon>
        <taxon>Fungi</taxon>
        <taxon>Dikarya</taxon>
        <taxon>Ascomycota</taxon>
        <taxon>Pezizomycotina</taxon>
        <taxon>Sordariomycetes</taxon>
        <taxon>Xylariomycetidae</taxon>
        <taxon>Amphisphaeriales</taxon>
        <taxon>Pseudomassariaceae</taxon>
        <taxon>Pseudomassariella</taxon>
    </lineage>
</organism>
<sequence length="179" mass="20204">MGPKEIVDHMATAMLLCCFEIHHASCTSGQWTGYLSNTKKIINASCTSNLLQLDTDIGIILDWVYYHDVLTRFLLRHWKREDVGEVLPTSTDVFWAEDSVMDQSAFSMLELLSKMCDVVSTDTLLLEAIDNVDDFKGFLNVLDWRIKSIPVSLPPIDSDATSEDSSLLLQLYQLALLLE</sequence>
<evidence type="ECO:0000256" key="1">
    <source>
        <dbReference type="ARBA" id="ARBA00023242"/>
    </source>
</evidence>
<dbReference type="STRING" id="1141098.A0A1Y2EIL4"/>
<gene>
    <name evidence="2" type="ORF">BCR38DRAFT_479590</name>
</gene>
<keyword evidence="3" id="KW-1185">Reference proteome</keyword>
<evidence type="ECO:0000313" key="2">
    <source>
        <dbReference type="EMBL" id="ORY71066.1"/>
    </source>
</evidence>
<evidence type="ECO:0000313" key="3">
    <source>
        <dbReference type="Proteomes" id="UP000193689"/>
    </source>
</evidence>
<dbReference type="GeneID" id="63779382"/>
<proteinExistence type="predicted"/>
<dbReference type="InterPro" id="IPR021858">
    <property type="entry name" value="Fun_TF"/>
</dbReference>
<name>A0A1Y2EIL4_9PEZI</name>
<dbReference type="EMBL" id="MCFJ01000001">
    <property type="protein sequence ID" value="ORY71066.1"/>
    <property type="molecule type" value="Genomic_DNA"/>
</dbReference>
<accession>A0A1Y2EIL4</accession>
<comment type="caution">
    <text evidence="2">The sequence shown here is derived from an EMBL/GenBank/DDBJ whole genome shotgun (WGS) entry which is preliminary data.</text>
</comment>
<protein>
    <submittedName>
        <fullName evidence="2">Uncharacterized protein</fullName>
    </submittedName>
</protein>
<dbReference type="Pfam" id="PF11951">
    <property type="entry name" value="Fungal_trans_2"/>
    <property type="match status" value="1"/>
</dbReference>
<dbReference type="RefSeq" id="XP_040720658.1">
    <property type="nucleotide sequence ID" value="XM_040863170.1"/>
</dbReference>
<dbReference type="AlphaFoldDB" id="A0A1Y2EIL4"/>
<reference evidence="2 3" key="1">
    <citation type="submission" date="2016-07" db="EMBL/GenBank/DDBJ databases">
        <title>Pervasive Adenine N6-methylation of Active Genes in Fungi.</title>
        <authorList>
            <consortium name="DOE Joint Genome Institute"/>
            <person name="Mondo S.J."/>
            <person name="Dannebaum R.O."/>
            <person name="Kuo R.C."/>
            <person name="Labutti K."/>
            <person name="Haridas S."/>
            <person name="Kuo A."/>
            <person name="Salamov A."/>
            <person name="Ahrendt S.R."/>
            <person name="Lipzen A."/>
            <person name="Sullivan W."/>
            <person name="Andreopoulos W.B."/>
            <person name="Clum A."/>
            <person name="Lindquist E."/>
            <person name="Daum C."/>
            <person name="Ramamoorthy G.K."/>
            <person name="Gryganskyi A."/>
            <person name="Culley D."/>
            <person name="Magnuson J.K."/>
            <person name="James T.Y."/>
            <person name="O'Malley M.A."/>
            <person name="Stajich J.E."/>
            <person name="Spatafora J.W."/>
            <person name="Visel A."/>
            <person name="Grigoriev I.V."/>
        </authorList>
    </citation>
    <scope>NUCLEOTIDE SEQUENCE [LARGE SCALE GENOMIC DNA]</scope>
    <source>
        <strain evidence="2 3">CBS 129021</strain>
    </source>
</reference>
<keyword evidence="1" id="KW-0539">Nucleus</keyword>
<dbReference type="OrthoDB" id="5130013at2759"/>
<dbReference type="Proteomes" id="UP000193689">
    <property type="component" value="Unassembled WGS sequence"/>
</dbReference>
<dbReference type="InParanoid" id="A0A1Y2EIL4"/>